<feature type="binding site" evidence="7">
    <location>
        <position position="257"/>
    </location>
    <ligand>
        <name>pyridoxal 5'-phosphate</name>
        <dbReference type="ChEBI" id="CHEBI:597326"/>
    </ligand>
</feature>
<dbReference type="InterPro" id="IPR049704">
    <property type="entry name" value="Aminotrans_3_PPA_site"/>
</dbReference>
<dbReference type="NCBIfam" id="TIGR00508">
    <property type="entry name" value="bioA"/>
    <property type="match status" value="1"/>
</dbReference>
<feature type="binding site" evidence="7">
    <location>
        <position position="403"/>
    </location>
    <ligand>
        <name>substrate</name>
    </ligand>
</feature>
<dbReference type="PANTHER" id="PTHR42684">
    <property type="entry name" value="ADENOSYLMETHIONINE-8-AMINO-7-OXONONANOATE AMINOTRANSFERASE"/>
    <property type="match status" value="1"/>
</dbReference>
<comment type="catalytic activity">
    <reaction evidence="7">
        <text>(8S)-8-amino-7-oxononanoate + S-adenosyl-L-methionine = S-adenosyl-4-methylsulfanyl-2-oxobutanoate + (7R,8S)-7,8-diammoniononanoate</text>
        <dbReference type="Rhea" id="RHEA:16861"/>
        <dbReference type="ChEBI" id="CHEBI:16490"/>
        <dbReference type="ChEBI" id="CHEBI:59789"/>
        <dbReference type="ChEBI" id="CHEBI:149468"/>
        <dbReference type="ChEBI" id="CHEBI:149469"/>
        <dbReference type="EC" id="2.6.1.62"/>
    </reaction>
</comment>
<keyword evidence="6 7" id="KW-0663">Pyridoxal phosphate</keyword>
<dbReference type="PROSITE" id="PS00600">
    <property type="entry name" value="AA_TRANSFER_CLASS_3"/>
    <property type="match status" value="1"/>
</dbReference>
<evidence type="ECO:0000256" key="3">
    <source>
        <dbReference type="ARBA" id="ARBA00022679"/>
    </source>
</evidence>
<comment type="function">
    <text evidence="7">Catalyzes the transfer of the alpha-amino group from S-adenosyl-L-methionine (SAM) to 7-keto-8-aminopelargonic acid (KAPA) to form 7,8-diaminopelargonic acid (DAPA). It is the only aminotransferase known to utilize SAM as an amino donor.</text>
</comment>
<dbReference type="Gene3D" id="3.40.640.10">
    <property type="entry name" value="Type I PLP-dependent aspartate aminotransferase-like (Major domain)"/>
    <property type="match status" value="1"/>
</dbReference>
<feature type="site" description="Participates in the substrate recognition with KAPA and in a stacking interaction with the adenine ring of SAM" evidence="7">
    <location>
        <position position="19"/>
    </location>
</feature>
<comment type="similarity">
    <text evidence="7">Belongs to the class-III pyridoxal-phosphate-dependent aminotransferase family. BioA subfamily.</text>
</comment>
<keyword evidence="3 7" id="KW-0808">Transferase</keyword>
<dbReference type="RefSeq" id="WP_343886550.1">
    <property type="nucleotide sequence ID" value="NZ_BAAAKI010000016.1"/>
</dbReference>
<dbReference type="GO" id="GO:0016787">
    <property type="term" value="F:hydrolase activity"/>
    <property type="evidence" value="ECO:0007669"/>
    <property type="project" value="UniProtKB-KW"/>
</dbReference>
<feature type="binding site" evidence="7">
    <location>
        <position position="286"/>
    </location>
    <ligand>
        <name>substrate</name>
    </ligand>
</feature>
<dbReference type="SUPFAM" id="SSF53383">
    <property type="entry name" value="PLP-dependent transferases"/>
    <property type="match status" value="1"/>
</dbReference>
<keyword evidence="7" id="KW-0963">Cytoplasm</keyword>
<organism evidence="8 9">
    <name type="scientific">Luteococcus sanguinis</name>
    <dbReference type="NCBI Taxonomy" id="174038"/>
    <lineage>
        <taxon>Bacteria</taxon>
        <taxon>Bacillati</taxon>
        <taxon>Actinomycetota</taxon>
        <taxon>Actinomycetes</taxon>
        <taxon>Propionibacteriales</taxon>
        <taxon>Propionibacteriaceae</taxon>
        <taxon>Luteococcus</taxon>
    </lineage>
</organism>
<evidence type="ECO:0000256" key="4">
    <source>
        <dbReference type="ARBA" id="ARBA00022691"/>
    </source>
</evidence>
<dbReference type="InterPro" id="IPR015421">
    <property type="entry name" value="PyrdxlP-dep_Trfase_major"/>
</dbReference>
<dbReference type="CDD" id="cd00610">
    <property type="entry name" value="OAT_like"/>
    <property type="match status" value="1"/>
</dbReference>
<feature type="binding site" evidence="7">
    <location>
        <position position="319"/>
    </location>
    <ligand>
        <name>substrate</name>
    </ligand>
</feature>
<dbReference type="Gene3D" id="3.90.1150.10">
    <property type="entry name" value="Aspartate Aminotransferase, domain 1"/>
    <property type="match status" value="1"/>
</dbReference>
<feature type="modified residue" description="N6-(pyridoxal phosphate)lysine" evidence="7">
    <location>
        <position position="286"/>
    </location>
</feature>
<gene>
    <name evidence="7 8" type="primary">bioA</name>
    <name evidence="8" type="ORF">ACFP57_09955</name>
</gene>
<dbReference type="HAMAP" id="MF_00834">
    <property type="entry name" value="BioA"/>
    <property type="match status" value="1"/>
</dbReference>
<dbReference type="EMBL" id="JBHSUA010000019">
    <property type="protein sequence ID" value="MFC6397301.1"/>
    <property type="molecule type" value="Genomic_DNA"/>
</dbReference>
<comment type="subunit">
    <text evidence="7">Homodimer.</text>
</comment>
<dbReference type="InterPro" id="IPR005815">
    <property type="entry name" value="BioA"/>
</dbReference>
<dbReference type="PANTHER" id="PTHR42684:SF17">
    <property type="entry name" value="ADENOSYLMETHIONINE-8-AMINO-7-OXONONANOATE AMINOTRANSFERASE"/>
    <property type="match status" value="1"/>
</dbReference>
<comment type="caution">
    <text evidence="8">The sequence shown here is derived from an EMBL/GenBank/DDBJ whole genome shotgun (WGS) entry which is preliminary data.</text>
</comment>
<dbReference type="InterPro" id="IPR005814">
    <property type="entry name" value="Aminotrans_3"/>
</dbReference>
<keyword evidence="2 7" id="KW-0032">Aminotransferase</keyword>
<keyword evidence="4 7" id="KW-0949">S-adenosyl-L-methionine</keyword>
<dbReference type="InterPro" id="IPR015422">
    <property type="entry name" value="PyrdxlP-dep_Trfase_small"/>
</dbReference>
<keyword evidence="8" id="KW-0378">Hydrolase</keyword>
<feature type="binding site" evidence="7">
    <location>
        <position position="57"/>
    </location>
    <ligand>
        <name>substrate</name>
    </ligand>
</feature>
<evidence type="ECO:0000256" key="6">
    <source>
        <dbReference type="ARBA" id="ARBA00022898"/>
    </source>
</evidence>
<keyword evidence="5 7" id="KW-0093">Biotin biosynthesis</keyword>
<feature type="binding site" evidence="7">
    <location>
        <begin position="117"/>
        <end position="118"/>
    </location>
    <ligand>
        <name>pyridoxal 5'-phosphate</name>
        <dbReference type="ChEBI" id="CHEBI:597326"/>
    </ligand>
</feature>
<dbReference type="GO" id="GO:0004015">
    <property type="term" value="F:adenosylmethionine-8-amino-7-oxononanoate transaminase activity"/>
    <property type="evidence" value="ECO:0007669"/>
    <property type="project" value="UniProtKB-EC"/>
</dbReference>
<evidence type="ECO:0000256" key="5">
    <source>
        <dbReference type="ARBA" id="ARBA00022756"/>
    </source>
</evidence>
<sequence length="445" mass="46796">MEHATGLLARDAEHLWHPYAPSKPSSVFAVVEEASGSTLVLDDGKRRIEAVDAMASWWCQLHGYRNPVLDEALHTQVDRFSHVMFGGLTHEPAVRVAEQLVDLAPAGMNRVFLADSGSVAMEVALKFVRQVAICRASSSAGSRGGLRVAALTGAYHGDTLGAMSVCDPGGGMHAMFADSLPTQVFLPRPPRFGAEAYAVDAWSSAAAQVLDEHQDELCAIVVEPVLQGAGGMWGWSPIALAWLRAQATERGLLLVADEIATGFGRTGQLFACDWAQVVPDVLVVGKSMTGGYLTQAAMITTDALAAELDAGPGGALMHGPTFMGNPLACAASSASLGIIASGAWREPVAAITDGFERGLGGLREVPGVREVRVLGATAAVQLQGAVDVPLATRTALDHGTWIRPFRDLVYAMPPFVITPEELDRVCGAITAAVLANVQRTTKEAA</sequence>
<evidence type="ECO:0000313" key="8">
    <source>
        <dbReference type="EMBL" id="MFC6397301.1"/>
    </source>
</evidence>
<feature type="binding site" evidence="7">
    <location>
        <begin position="320"/>
        <end position="321"/>
    </location>
    <ligand>
        <name>pyridoxal 5'-phosphate</name>
        <dbReference type="ChEBI" id="CHEBI:597326"/>
    </ligand>
</feature>
<evidence type="ECO:0000256" key="2">
    <source>
        <dbReference type="ARBA" id="ARBA00022576"/>
    </source>
</evidence>
<comment type="subcellular location">
    <subcellularLocation>
        <location evidence="7">Cytoplasm</location>
    </subcellularLocation>
</comment>
<proteinExistence type="inferred from homology"/>
<protein>
    <recommendedName>
        <fullName evidence="7">Adenosylmethionine-8-amino-7-oxononanoate aminotransferase</fullName>
        <ecNumber evidence="7">2.6.1.62</ecNumber>
    </recommendedName>
    <alternativeName>
        <fullName evidence="7">7,8-diamino-pelargonic acid aminotransferase</fullName>
        <shortName evidence="7">DAPA AT</shortName>
        <shortName evidence="7">DAPA aminotransferase</shortName>
    </alternativeName>
    <alternativeName>
        <fullName evidence="7">7,8-diaminononanoate synthase</fullName>
        <shortName evidence="7">DANS</shortName>
    </alternativeName>
    <alternativeName>
        <fullName evidence="7">Diaminopelargonic acid synthase</fullName>
    </alternativeName>
</protein>
<evidence type="ECO:0000256" key="1">
    <source>
        <dbReference type="ARBA" id="ARBA00001933"/>
    </source>
</evidence>
<evidence type="ECO:0000313" key="9">
    <source>
        <dbReference type="Proteomes" id="UP001596266"/>
    </source>
</evidence>
<comment type="cofactor">
    <cofactor evidence="1 7">
        <name>pyridoxal 5'-phosphate</name>
        <dbReference type="ChEBI" id="CHEBI:597326"/>
    </cofactor>
</comment>
<keyword evidence="9" id="KW-1185">Reference proteome</keyword>
<evidence type="ECO:0000256" key="7">
    <source>
        <dbReference type="HAMAP-Rule" id="MF_00834"/>
    </source>
</evidence>
<dbReference type="Pfam" id="PF00202">
    <property type="entry name" value="Aminotran_3"/>
    <property type="match status" value="1"/>
</dbReference>
<reference evidence="9" key="1">
    <citation type="journal article" date="2019" name="Int. J. Syst. Evol. Microbiol.">
        <title>The Global Catalogue of Microorganisms (GCM) 10K type strain sequencing project: providing services to taxonomists for standard genome sequencing and annotation.</title>
        <authorList>
            <consortium name="The Broad Institute Genomics Platform"/>
            <consortium name="The Broad Institute Genome Sequencing Center for Infectious Disease"/>
            <person name="Wu L."/>
            <person name="Ma J."/>
        </authorList>
    </citation>
    <scope>NUCLEOTIDE SEQUENCE [LARGE SCALE GENOMIC DNA]</scope>
    <source>
        <strain evidence="9">CGMCC 1.15277</strain>
    </source>
</reference>
<dbReference type="InterPro" id="IPR015424">
    <property type="entry name" value="PyrdxlP-dep_Trfase"/>
</dbReference>
<feature type="binding site" evidence="7">
    <location>
        <position position="155"/>
    </location>
    <ligand>
        <name>substrate</name>
    </ligand>
</feature>
<dbReference type="EC" id="2.6.1.62" evidence="7"/>
<accession>A0ABW1X5Y1</accession>
<name>A0ABW1X5Y1_9ACTN</name>
<comment type="pathway">
    <text evidence="7">Cofactor biosynthesis; biotin biosynthesis; 7,8-diaminononanoate from 8-amino-7-oxononanoate (SAM route): step 1/1.</text>
</comment>
<dbReference type="Proteomes" id="UP001596266">
    <property type="component" value="Unassembled WGS sequence"/>
</dbReference>